<organism evidence="2 3">
    <name type="scientific">Mucilaginibacter psychrotolerans</name>
    <dbReference type="NCBI Taxonomy" id="1524096"/>
    <lineage>
        <taxon>Bacteria</taxon>
        <taxon>Pseudomonadati</taxon>
        <taxon>Bacteroidota</taxon>
        <taxon>Sphingobacteriia</taxon>
        <taxon>Sphingobacteriales</taxon>
        <taxon>Sphingobacteriaceae</taxon>
        <taxon>Mucilaginibacter</taxon>
    </lineage>
</organism>
<proteinExistence type="predicted"/>
<dbReference type="PROSITE" id="PS50853">
    <property type="entry name" value="FN3"/>
    <property type="match status" value="3"/>
</dbReference>
<evidence type="ECO:0000259" key="1">
    <source>
        <dbReference type="PROSITE" id="PS50853"/>
    </source>
</evidence>
<dbReference type="Gene3D" id="2.60.40.10">
    <property type="entry name" value="Immunoglobulins"/>
    <property type="match status" value="3"/>
</dbReference>
<evidence type="ECO:0000313" key="3">
    <source>
        <dbReference type="Proteomes" id="UP000297540"/>
    </source>
</evidence>
<dbReference type="Gene3D" id="3.20.20.80">
    <property type="entry name" value="Glycosidases"/>
    <property type="match status" value="1"/>
</dbReference>
<dbReference type="SUPFAM" id="SSF49265">
    <property type="entry name" value="Fibronectin type III"/>
    <property type="match status" value="2"/>
</dbReference>
<protein>
    <recommendedName>
        <fullName evidence="1">Fibronectin type-III domain-containing protein</fullName>
    </recommendedName>
</protein>
<name>A0A4Y8S645_9SPHI</name>
<dbReference type="RefSeq" id="WP_133234964.1">
    <property type="nucleotide sequence ID" value="NZ_SOZE01000031.1"/>
</dbReference>
<dbReference type="SUPFAM" id="SSF49785">
    <property type="entry name" value="Galactose-binding domain-like"/>
    <property type="match status" value="1"/>
</dbReference>
<comment type="caution">
    <text evidence="2">The sequence shown here is derived from an EMBL/GenBank/DDBJ whole genome shotgun (WGS) entry which is preliminary data.</text>
</comment>
<gene>
    <name evidence="2" type="ORF">E2R66_22215</name>
</gene>
<dbReference type="EMBL" id="SOZE01000031">
    <property type="protein sequence ID" value="TFF34392.1"/>
    <property type="molecule type" value="Genomic_DNA"/>
</dbReference>
<feature type="domain" description="Fibronectin type-III" evidence="1">
    <location>
        <begin position="1020"/>
        <end position="1113"/>
    </location>
</feature>
<evidence type="ECO:0000313" key="2">
    <source>
        <dbReference type="EMBL" id="TFF34392.1"/>
    </source>
</evidence>
<feature type="domain" description="Fibronectin type-III" evidence="1">
    <location>
        <begin position="89"/>
        <end position="198"/>
    </location>
</feature>
<feature type="domain" description="Fibronectin type-III" evidence="1">
    <location>
        <begin position="927"/>
        <end position="1017"/>
    </location>
</feature>
<dbReference type="CDD" id="cd00063">
    <property type="entry name" value="FN3"/>
    <property type="match status" value="3"/>
</dbReference>
<dbReference type="InterPro" id="IPR017853">
    <property type="entry name" value="GH"/>
</dbReference>
<dbReference type="InterPro" id="IPR036116">
    <property type="entry name" value="FN3_sf"/>
</dbReference>
<dbReference type="Proteomes" id="UP000297540">
    <property type="component" value="Unassembled WGS sequence"/>
</dbReference>
<dbReference type="InterPro" id="IPR003961">
    <property type="entry name" value="FN3_dom"/>
</dbReference>
<dbReference type="InterPro" id="IPR013783">
    <property type="entry name" value="Ig-like_fold"/>
</dbReference>
<dbReference type="InterPro" id="IPR008979">
    <property type="entry name" value="Galactose-bd-like_sf"/>
</dbReference>
<dbReference type="SUPFAM" id="SSF51445">
    <property type="entry name" value="(Trans)glycosidases"/>
    <property type="match status" value="1"/>
</dbReference>
<dbReference type="Gene3D" id="2.60.120.260">
    <property type="entry name" value="Galactose-binding domain-like"/>
    <property type="match status" value="1"/>
</dbReference>
<accession>A0A4Y8S645</accession>
<keyword evidence="3" id="KW-1185">Reference proteome</keyword>
<dbReference type="SMART" id="SM00060">
    <property type="entry name" value="FN3"/>
    <property type="match status" value="3"/>
</dbReference>
<dbReference type="OrthoDB" id="177731at2"/>
<reference evidence="2 3" key="1">
    <citation type="journal article" date="2017" name="Int. J. Syst. Evol. Microbiol.">
        <title>Mucilaginibacterpsychrotolerans sp. nov., isolated from peatlands.</title>
        <authorList>
            <person name="Deng Y."/>
            <person name="Shen L."/>
            <person name="Xu B."/>
            <person name="Liu Y."/>
            <person name="Gu Z."/>
            <person name="Liu H."/>
            <person name="Zhou Y."/>
        </authorList>
    </citation>
    <scope>NUCLEOTIDE SEQUENCE [LARGE SCALE GENOMIC DNA]</scope>
    <source>
        <strain evidence="2 3">NH7-4</strain>
    </source>
</reference>
<sequence>MSKLNKIILTSDILLDIGSPTPGERGQIIVQQNSVGFHKVELPENYFGAIEIEPTPNKSTLIEYIVSDDSIFFTSTILTPADDISDPTAITNLDWNYLDAESVQLQFTAPFGNHTLNADRYNIYYSNAPIDNTTLLKNLQTYKNNIVPKDAGQTEIFNLTKLTPNQIYYIAVVAEKTTYGKTRTAPVSNVITFTTLPLEGGGADGNSDIIIPVKPENISNYLVLFKRDEATGIEYNTDGLVDYTNVVLSGGLPVGKSDKSMELIHTNQYKSDYFNMIQTIIFDLEDEFTVNRLGIYLESGSGDRNVYTSTDGTNYTLAVIVSGDAPKNEWTVLDLDTAVNSDVRYIKITCTNFTEKWAGIVFLGKRQSAQSVRGEKYKNNAQVLTLPQRVGSNANVVESPAFIKKVANTIRLYTNPIWFMEDIPKNKQGGAAAGLINLNNIGYRFATAFSGTINYDNFLKDLHERNIDVVWCNVSGLWFLHSSEVGDNEAKKRNPLDYGVPYTLETSTDPMNYKYFAQHYWQIAARYGNTGGQPDSLFRIDSSDQIRKGLSYVKYWELGINESNSALPDEFAYMNPEQLAALISACWDGHEGAMGAGYGIKDADPTAIPVMVGLAGASLGYKLAMFRWWKANRSDYPVKAMNEHCYNIVGGKPVWENTYAQMNLYSLPPEQGDFISYINEHISYRNRVREFQNIEFWLTEFGYDEHYGSFYAPKAPTFAERGHKKALWIVRSFLLADFLGIDKFLQYCVFGIAFNSELNSDTVQNIWTGFFTSGYLDGPAGAPNRQTQQAFYYSTAFQKAMEGYVYSHAVRVKGASMSNELIVKSADPELWAFAYKPLDSSKKPMLVLWLGNDSLTRSVNIDVAVGGSQVNVNTMSFENLNTSHLEVGTTGTTTSVADGAGKKISIAVTATPKIIYTSNIGTGKLIEPKNIVIQAITTTQIKLAWKDENLGINNTRIFRSINPSTGFVEIHNDYIDTGTFVDTGRDENTAYYYQIQFEKGGILSALSTSYGVQTPKTIAVPGAFGATAKSPSTITFGWTYGGADAAYVDGFELWRSNTIAGTYTRVAVIPNTSLSYTDNGLVANTTYYYKLRAFKGLSSGNYTATLNTTTDPITLVPPSFVSAETGYAGDRLTLKYSLPIDDPSGLESYFTVIEAPGTLNRYIPAIGISLNPNDATKVNIYLASGVTNSSNSIRIAYDGVNGTIQSIYGVKAASLTNQVVSNRFNDSALLSKRIKINLTNDANPSGLSDWNDYSLTNRSYNSTQLVKSVNTDAGATTAYKFVMVEKNPDSHLANIIDVTANQNSYFATGDPVNSQFPIAVRTVTAVMNSDAQAYLTFALMKLDTTKIYNIKLYSWLYPGIDGTMLVKANGTGTGRSINGGGNVSQILTLNNVSPALITLPAVSGDAFNYGYSSPMISINCQNTSGDRSGVTALIIEEVINN</sequence>